<gene>
    <name evidence="1" type="ORF">PsorP6_010067</name>
</gene>
<comment type="caution">
    <text evidence="1">The sequence shown here is derived from an EMBL/GenBank/DDBJ whole genome shotgun (WGS) entry which is preliminary data.</text>
</comment>
<evidence type="ECO:0000313" key="1">
    <source>
        <dbReference type="EMBL" id="KAI9910453.1"/>
    </source>
</evidence>
<reference evidence="1 2" key="1">
    <citation type="journal article" date="2022" name="bioRxiv">
        <title>The genome of the oomycete Peronosclerospora sorghi, a cosmopolitan pathogen of maize and sorghum, is inflated with dispersed pseudogenes.</title>
        <authorList>
            <person name="Fletcher K."/>
            <person name="Martin F."/>
            <person name="Isakeit T."/>
            <person name="Cavanaugh K."/>
            <person name="Magill C."/>
            <person name="Michelmore R."/>
        </authorList>
    </citation>
    <scope>NUCLEOTIDE SEQUENCE [LARGE SCALE GENOMIC DNA]</scope>
    <source>
        <strain evidence="1">P6</strain>
    </source>
</reference>
<name>A0ACC0VX74_9STRA</name>
<keyword evidence="2" id="KW-1185">Reference proteome</keyword>
<organism evidence="1 2">
    <name type="scientific">Peronosclerospora sorghi</name>
    <dbReference type="NCBI Taxonomy" id="230839"/>
    <lineage>
        <taxon>Eukaryota</taxon>
        <taxon>Sar</taxon>
        <taxon>Stramenopiles</taxon>
        <taxon>Oomycota</taxon>
        <taxon>Peronosporomycetes</taxon>
        <taxon>Peronosporales</taxon>
        <taxon>Peronosporaceae</taxon>
        <taxon>Peronosclerospora</taxon>
    </lineage>
</organism>
<dbReference type="EMBL" id="CM047585">
    <property type="protein sequence ID" value="KAI9910453.1"/>
    <property type="molecule type" value="Genomic_DNA"/>
</dbReference>
<sequence>MTPNDALRVMAKPGAEAVIGTWGKVLRYCCFVASNTDVVVLLRALVPRNFKLLEELEPVKKAMAI</sequence>
<proteinExistence type="predicted"/>
<dbReference type="Proteomes" id="UP001163321">
    <property type="component" value="Chromosome 6"/>
</dbReference>
<protein>
    <submittedName>
        <fullName evidence="1">Uncharacterized protein</fullName>
    </submittedName>
</protein>
<evidence type="ECO:0000313" key="2">
    <source>
        <dbReference type="Proteomes" id="UP001163321"/>
    </source>
</evidence>
<accession>A0ACC0VX74</accession>